<comment type="caution">
    <text evidence="9">The sequence shown here is derived from an EMBL/GenBank/DDBJ whole genome shotgun (WGS) entry which is preliminary data.</text>
</comment>
<dbReference type="EC" id="5.2.1.8" evidence="4"/>
<keyword evidence="8 9" id="KW-0413">Isomerase</keyword>
<dbReference type="Proteomes" id="UP000006431">
    <property type="component" value="Unassembled WGS sequence"/>
</dbReference>
<dbReference type="GO" id="GO:0005737">
    <property type="term" value="C:cytoplasm"/>
    <property type="evidence" value="ECO:0007669"/>
    <property type="project" value="UniProtKB-SubCell"/>
</dbReference>
<keyword evidence="10" id="KW-1185">Reference proteome</keyword>
<dbReference type="eggNOG" id="COG1047">
    <property type="taxonomic scope" value="Bacteria"/>
</dbReference>
<organism evidence="9 10">
    <name type="scientific">Sulfurimonas gotlandica (strain DSM 19862 / JCM 16533 / GD1)</name>
    <dbReference type="NCBI Taxonomy" id="929558"/>
    <lineage>
        <taxon>Bacteria</taxon>
        <taxon>Pseudomonadati</taxon>
        <taxon>Campylobacterota</taxon>
        <taxon>Epsilonproteobacteria</taxon>
        <taxon>Campylobacterales</taxon>
        <taxon>Sulfurimonadaceae</taxon>
        <taxon>Sulfurimonas</taxon>
    </lineage>
</organism>
<name>B6BHK4_SULGG</name>
<dbReference type="PATRIC" id="fig|929558.5.peg.1469"/>
<proteinExistence type="inferred from homology"/>
<reference evidence="9 10" key="1">
    <citation type="journal article" date="2012" name="Proc. Natl. Acad. Sci. U.S.A.">
        <title>Genome and physiology of a model Epsilonproteobacterium responsible for sulfide detoxification in marine oxygen depletion zones.</title>
        <authorList>
            <person name="Grote J."/>
            <person name="Schott T."/>
            <person name="Bruckner C.G."/>
            <person name="Glockner F.O."/>
            <person name="Jost G."/>
            <person name="Teeling H."/>
            <person name="Labrenz M."/>
            <person name="Jurgens K."/>
        </authorList>
    </citation>
    <scope>NUCLEOTIDE SEQUENCE [LARGE SCALE GENOMIC DNA]</scope>
    <source>
        <strain evidence="9 10">GD1</strain>
    </source>
</reference>
<dbReference type="RefSeq" id="WP_008336107.1">
    <property type="nucleotide sequence ID" value="NZ_AFRZ01000001.1"/>
</dbReference>
<evidence type="ECO:0000256" key="4">
    <source>
        <dbReference type="ARBA" id="ARBA00013194"/>
    </source>
</evidence>
<dbReference type="AlphaFoldDB" id="B6BHK4"/>
<dbReference type="EMBL" id="AFRZ01000001">
    <property type="protein sequence ID" value="EHP30002.1"/>
    <property type="molecule type" value="Genomic_DNA"/>
</dbReference>
<evidence type="ECO:0000313" key="10">
    <source>
        <dbReference type="Proteomes" id="UP000006431"/>
    </source>
</evidence>
<dbReference type="PANTHER" id="PTHR47861:SF3">
    <property type="entry name" value="FKBP-TYPE PEPTIDYL-PROLYL CIS-TRANS ISOMERASE SLYD"/>
    <property type="match status" value="1"/>
</dbReference>
<dbReference type="Gene3D" id="3.10.50.40">
    <property type="match status" value="1"/>
</dbReference>
<comment type="subcellular location">
    <subcellularLocation>
        <location evidence="2">Cytoplasm</location>
    </subcellularLocation>
</comment>
<sequence>MEIARNRLVHIEYTLHDADGIHLNPNEGELIYLHGGYGHIFSELENALDGKVVDDTFKVTLSPQEAFGEFEEELLFTEELSELPEDIYVGMELDGDSDELSEKNIIYTIMNINDEYATLNGNHPLAGKTLTFEGLITEIQELNEDEVQAILEHDTHHHD</sequence>
<dbReference type="PANTHER" id="PTHR47861">
    <property type="entry name" value="FKBP-TYPE PEPTIDYL-PROLYL CIS-TRANS ISOMERASE SLYD"/>
    <property type="match status" value="1"/>
</dbReference>
<keyword evidence="6" id="KW-0697">Rotamase</keyword>
<evidence type="ECO:0000256" key="1">
    <source>
        <dbReference type="ARBA" id="ARBA00000971"/>
    </source>
</evidence>
<dbReference type="SUPFAM" id="SSF54534">
    <property type="entry name" value="FKBP-like"/>
    <property type="match status" value="1"/>
</dbReference>
<evidence type="ECO:0000256" key="8">
    <source>
        <dbReference type="ARBA" id="ARBA00023235"/>
    </source>
</evidence>
<dbReference type="HOGENOM" id="CLU_098197_1_1_7"/>
<comment type="similarity">
    <text evidence="3">Belongs to the FKBP-type PPIase family.</text>
</comment>
<evidence type="ECO:0000256" key="7">
    <source>
        <dbReference type="ARBA" id="ARBA00023186"/>
    </source>
</evidence>
<gene>
    <name evidence="9" type="ORF">SMGD1_1478</name>
</gene>
<evidence type="ECO:0000256" key="5">
    <source>
        <dbReference type="ARBA" id="ARBA00022490"/>
    </source>
</evidence>
<keyword evidence="7" id="KW-0143">Chaperone</keyword>
<evidence type="ECO:0000256" key="2">
    <source>
        <dbReference type="ARBA" id="ARBA00004496"/>
    </source>
</evidence>
<dbReference type="InterPro" id="IPR046357">
    <property type="entry name" value="PPIase_dom_sf"/>
</dbReference>
<dbReference type="STRING" id="929558.SMGD1_1478"/>
<protein>
    <recommendedName>
        <fullName evidence="4">peptidylprolyl isomerase</fullName>
        <ecNumber evidence="4">5.2.1.8</ecNumber>
    </recommendedName>
</protein>
<evidence type="ECO:0000313" key="9">
    <source>
        <dbReference type="EMBL" id="EHP30002.1"/>
    </source>
</evidence>
<comment type="catalytic activity">
    <reaction evidence="1">
        <text>[protein]-peptidylproline (omega=180) = [protein]-peptidylproline (omega=0)</text>
        <dbReference type="Rhea" id="RHEA:16237"/>
        <dbReference type="Rhea" id="RHEA-COMP:10747"/>
        <dbReference type="Rhea" id="RHEA-COMP:10748"/>
        <dbReference type="ChEBI" id="CHEBI:83833"/>
        <dbReference type="ChEBI" id="CHEBI:83834"/>
        <dbReference type="EC" id="5.2.1.8"/>
    </reaction>
</comment>
<dbReference type="OrthoDB" id="9808891at2"/>
<keyword evidence="5" id="KW-0963">Cytoplasm</keyword>
<dbReference type="GO" id="GO:0003755">
    <property type="term" value="F:peptidyl-prolyl cis-trans isomerase activity"/>
    <property type="evidence" value="ECO:0007669"/>
    <property type="project" value="UniProtKB-KW"/>
</dbReference>
<evidence type="ECO:0000256" key="3">
    <source>
        <dbReference type="ARBA" id="ARBA00006577"/>
    </source>
</evidence>
<accession>B6BHK4</accession>
<evidence type="ECO:0000256" key="6">
    <source>
        <dbReference type="ARBA" id="ARBA00023110"/>
    </source>
</evidence>
<accession>H1FT83</accession>